<dbReference type="SUPFAM" id="SSF53850">
    <property type="entry name" value="Periplasmic binding protein-like II"/>
    <property type="match status" value="1"/>
</dbReference>
<dbReference type="Gene3D" id="3.40.190.10">
    <property type="entry name" value="Periplasmic binding protein-like II"/>
    <property type="match status" value="1"/>
</dbReference>
<dbReference type="Pfam" id="PF01547">
    <property type="entry name" value="SBP_bac_1"/>
    <property type="match status" value="1"/>
</dbReference>
<dbReference type="EMBL" id="BORB01000009">
    <property type="protein sequence ID" value="GIN57134.1"/>
    <property type="molecule type" value="Genomic_DNA"/>
</dbReference>
<evidence type="ECO:0000256" key="2">
    <source>
        <dbReference type="ARBA" id="ARBA00022448"/>
    </source>
</evidence>
<feature type="signal peptide" evidence="4">
    <location>
        <begin position="1"/>
        <end position="22"/>
    </location>
</feature>
<dbReference type="Proteomes" id="UP000679950">
    <property type="component" value="Unassembled WGS sequence"/>
</dbReference>
<evidence type="ECO:0000256" key="1">
    <source>
        <dbReference type="ARBA" id="ARBA00008520"/>
    </source>
</evidence>
<evidence type="ECO:0000313" key="6">
    <source>
        <dbReference type="Proteomes" id="UP000679950"/>
    </source>
</evidence>
<dbReference type="PROSITE" id="PS01037">
    <property type="entry name" value="SBP_BACTERIAL_1"/>
    <property type="match status" value="1"/>
</dbReference>
<proteinExistence type="inferred from homology"/>
<comment type="similarity">
    <text evidence="1">Belongs to the bacterial solute-binding protein 1 family.</text>
</comment>
<dbReference type="RefSeq" id="WP_212965956.1">
    <property type="nucleotide sequence ID" value="NZ_BORB01000009.1"/>
</dbReference>
<evidence type="ECO:0000256" key="4">
    <source>
        <dbReference type="SAM" id="SignalP"/>
    </source>
</evidence>
<dbReference type="CDD" id="cd13585">
    <property type="entry name" value="PBP2_TMBP_like"/>
    <property type="match status" value="1"/>
</dbReference>
<evidence type="ECO:0000313" key="5">
    <source>
        <dbReference type="EMBL" id="GIN57134.1"/>
    </source>
</evidence>
<organism evidence="5 6">
    <name type="scientific">Lederbergia ruris</name>
    <dbReference type="NCBI Taxonomy" id="217495"/>
    <lineage>
        <taxon>Bacteria</taxon>
        <taxon>Bacillati</taxon>
        <taxon>Bacillota</taxon>
        <taxon>Bacilli</taxon>
        <taxon>Bacillales</taxon>
        <taxon>Bacillaceae</taxon>
        <taxon>Lederbergia</taxon>
    </lineage>
</organism>
<protein>
    <submittedName>
        <fullName evidence="5">Sugar ABC transporter substrate-binding protein</fullName>
    </submittedName>
</protein>
<dbReference type="PANTHER" id="PTHR30061">
    <property type="entry name" value="MALTOSE-BINDING PERIPLASMIC PROTEIN"/>
    <property type="match status" value="1"/>
</dbReference>
<dbReference type="InterPro" id="IPR006061">
    <property type="entry name" value="SBP_1_CS"/>
</dbReference>
<keyword evidence="2" id="KW-0813">Transport</keyword>
<sequence length="427" mass="47512">MKQYFKLFPLLALSIVLILVVAACSNDSNKEKANSSNKKVTLDFLWFTDGIEGDVLKDIIKDYQASNENVEINLIEVAYEDFSTKLKTMIAGGKPPALARITDTGIFADRALDLSEYVGDVDEFTSQFLPSIKPYYIKDEKIIAAPMDVTANGLIYNKTLFDKAGVEVPETPEDIWTWDEFATAIQQVKEKGGAKYGLLVDFTPHRYSTMIYEYGGSIFNQDLSAPAINEKESVAALDKFVQLHQDEIIPESVWLGGENPNNLFRSGTAAAHLAGNWMLSNYQDIGDFEWGVTYLPKGENRSSVPGGKYIMAFENSGVEEEAAEFVKYLASQEVNAKFNQESLFLSARLDNNELDYEFGKEMFKVFSNELENTPEAAANDWGNQVVISKVTTDIRDAVVEAISGNVSAQESMDKVAEKLKEAIEDSK</sequence>
<accession>A0ABQ4KI71</accession>
<comment type="caution">
    <text evidence="5">The sequence shown here is derived from an EMBL/GenBank/DDBJ whole genome shotgun (WGS) entry which is preliminary data.</text>
</comment>
<keyword evidence="6" id="KW-1185">Reference proteome</keyword>
<dbReference type="PROSITE" id="PS51257">
    <property type="entry name" value="PROKAR_LIPOPROTEIN"/>
    <property type="match status" value="1"/>
</dbReference>
<dbReference type="InterPro" id="IPR006059">
    <property type="entry name" value="SBP"/>
</dbReference>
<gene>
    <name evidence="5" type="ORF">J8TS2_14530</name>
</gene>
<evidence type="ECO:0000256" key="3">
    <source>
        <dbReference type="ARBA" id="ARBA00022729"/>
    </source>
</evidence>
<reference evidence="5 6" key="1">
    <citation type="submission" date="2021-03" db="EMBL/GenBank/DDBJ databases">
        <title>Antimicrobial resistance genes in bacteria isolated from Japanese honey, and their potential for conferring macrolide and lincosamide resistance in the American foulbrood pathogen Paenibacillus larvae.</title>
        <authorList>
            <person name="Okamoto M."/>
            <person name="Kumagai M."/>
            <person name="Kanamori H."/>
            <person name="Takamatsu D."/>
        </authorList>
    </citation>
    <scope>NUCLEOTIDE SEQUENCE [LARGE SCALE GENOMIC DNA]</scope>
    <source>
        <strain evidence="5 6">J8TS2</strain>
    </source>
</reference>
<name>A0ABQ4KI71_9BACI</name>
<feature type="chain" id="PRO_5046063051" evidence="4">
    <location>
        <begin position="23"/>
        <end position="427"/>
    </location>
</feature>
<keyword evidence="3 4" id="KW-0732">Signal</keyword>
<dbReference type="PANTHER" id="PTHR30061:SF50">
    <property type="entry name" value="MALTOSE_MALTODEXTRIN-BINDING PERIPLASMIC PROTEIN"/>
    <property type="match status" value="1"/>
</dbReference>